<dbReference type="STRING" id="1561998.A0A1I7TSR2"/>
<dbReference type="GO" id="GO:0005634">
    <property type="term" value="C:nucleus"/>
    <property type="evidence" value="ECO:0007669"/>
    <property type="project" value="UniProtKB-SubCell"/>
</dbReference>
<evidence type="ECO:0000256" key="9">
    <source>
        <dbReference type="SAM" id="MobiDB-lite"/>
    </source>
</evidence>
<keyword evidence="7" id="KW-0539">Nucleus</keyword>
<dbReference type="SUPFAM" id="SSF57667">
    <property type="entry name" value="beta-beta-alpha zinc fingers"/>
    <property type="match status" value="2"/>
</dbReference>
<dbReference type="PROSITE" id="PS00028">
    <property type="entry name" value="ZINC_FINGER_C2H2_1"/>
    <property type="match status" value="3"/>
</dbReference>
<reference evidence="12" key="1">
    <citation type="submission" date="2016-11" db="UniProtKB">
        <authorList>
            <consortium name="WormBaseParasite"/>
        </authorList>
    </citation>
    <scope>IDENTIFICATION</scope>
</reference>
<proteinExistence type="predicted"/>
<dbReference type="PROSITE" id="PS50157">
    <property type="entry name" value="ZINC_FINGER_C2H2_2"/>
    <property type="match status" value="3"/>
</dbReference>
<evidence type="ECO:0000313" key="12">
    <source>
        <dbReference type="WBParaSite" id="Csp11.Scaffold629.g11396.t1"/>
    </source>
</evidence>
<evidence type="ECO:0000256" key="1">
    <source>
        <dbReference type="ARBA" id="ARBA00004123"/>
    </source>
</evidence>
<dbReference type="GO" id="GO:0008270">
    <property type="term" value="F:zinc ion binding"/>
    <property type="evidence" value="ECO:0007669"/>
    <property type="project" value="UniProtKB-KW"/>
</dbReference>
<keyword evidence="3 8" id="KW-0863">Zinc-finger</keyword>
<sequence length="448" mass="51875">MTSSLEYETLSSSSSSDEDSDDEYREPNGKEEKDVGDDEKKLEEVGESSDNSKREEGRTIENNHQCPHCDKTFKFPNKLKEHVNIHKASRYECSECKSPREFDTWNQLRAHQKMFHTQANHKCPQCSYTNSRPSFIRRHFQQNHIDGILCTVTGCGMRVAKNRMKNHLKEMHSTSIDEQPKLIRAKLSFHACPRCDYKPDESIIYAEEQHKDLMRHMEIMHEKRGKLICSFGCGKEISAEEMKEHWTKCPMFLQDEPSTSTPRLLDDCCQDTNTVTSQSVSNETSTGYPRDSETEIASTTAGLMNSLNEIELEQDNEVREPPTKKGKTRIWIRGDFSCASCHSTFTLIDHLKKHVRRCHSGNASDKRKTTRKENRFNCDRKSLTNKEELCSKSFRTEQALQDHFNVHDDIKPYACLTCSQRFHARDRFAVHLSKYHLTSIKDLNIYGA</sequence>
<feature type="compositionally biased region" description="Low complexity" evidence="9">
    <location>
        <begin position="1"/>
        <end position="15"/>
    </location>
</feature>
<dbReference type="AlphaFoldDB" id="A0A1I7TSR2"/>
<accession>A0A1I7TSR2</accession>
<keyword evidence="11" id="KW-1185">Reference proteome</keyword>
<dbReference type="InterPro" id="IPR036236">
    <property type="entry name" value="Znf_C2H2_sf"/>
</dbReference>
<dbReference type="PANTHER" id="PTHR46179">
    <property type="entry name" value="ZINC FINGER PROTEIN"/>
    <property type="match status" value="1"/>
</dbReference>
<keyword evidence="2" id="KW-0479">Metal-binding</keyword>
<feature type="domain" description="C2H2-type" evidence="10">
    <location>
        <begin position="376"/>
        <end position="412"/>
    </location>
</feature>
<dbReference type="InterPro" id="IPR013087">
    <property type="entry name" value="Znf_C2H2_type"/>
</dbReference>
<dbReference type="Proteomes" id="UP000095282">
    <property type="component" value="Unplaced"/>
</dbReference>
<dbReference type="GO" id="GO:0006357">
    <property type="term" value="P:regulation of transcription by RNA polymerase II"/>
    <property type="evidence" value="ECO:0007669"/>
    <property type="project" value="TreeGrafter"/>
</dbReference>
<dbReference type="Gene3D" id="3.30.160.60">
    <property type="entry name" value="Classic Zinc Finger"/>
    <property type="match status" value="3"/>
</dbReference>
<name>A0A1I7TSR2_9PELO</name>
<evidence type="ECO:0000256" key="4">
    <source>
        <dbReference type="ARBA" id="ARBA00022833"/>
    </source>
</evidence>
<evidence type="ECO:0000313" key="11">
    <source>
        <dbReference type="Proteomes" id="UP000095282"/>
    </source>
</evidence>
<evidence type="ECO:0000256" key="7">
    <source>
        <dbReference type="ARBA" id="ARBA00023242"/>
    </source>
</evidence>
<dbReference type="SMART" id="SM00355">
    <property type="entry name" value="ZnF_C2H2"/>
    <property type="match status" value="8"/>
</dbReference>
<protein>
    <submittedName>
        <fullName evidence="12">Zinc finger protein</fullName>
    </submittedName>
</protein>
<feature type="domain" description="C2H2-type" evidence="10">
    <location>
        <begin position="336"/>
        <end position="364"/>
    </location>
</feature>
<feature type="region of interest" description="Disordered" evidence="9">
    <location>
        <begin position="1"/>
        <end position="63"/>
    </location>
</feature>
<feature type="domain" description="C2H2-type" evidence="10">
    <location>
        <begin position="64"/>
        <end position="91"/>
    </location>
</feature>
<evidence type="ECO:0000259" key="10">
    <source>
        <dbReference type="PROSITE" id="PS50157"/>
    </source>
</evidence>
<evidence type="ECO:0000256" key="2">
    <source>
        <dbReference type="ARBA" id="ARBA00022723"/>
    </source>
</evidence>
<evidence type="ECO:0000256" key="3">
    <source>
        <dbReference type="ARBA" id="ARBA00022771"/>
    </source>
</evidence>
<comment type="subcellular location">
    <subcellularLocation>
        <location evidence="1">Nucleus</location>
    </subcellularLocation>
</comment>
<evidence type="ECO:0000256" key="8">
    <source>
        <dbReference type="PROSITE-ProRule" id="PRU00042"/>
    </source>
</evidence>
<evidence type="ECO:0000256" key="6">
    <source>
        <dbReference type="ARBA" id="ARBA00023163"/>
    </source>
</evidence>
<keyword evidence="6" id="KW-0804">Transcription</keyword>
<keyword evidence="4" id="KW-0862">Zinc</keyword>
<feature type="compositionally biased region" description="Basic and acidic residues" evidence="9">
    <location>
        <begin position="25"/>
        <end position="63"/>
    </location>
</feature>
<dbReference type="WBParaSite" id="Csp11.Scaffold629.g11396.t1">
    <property type="protein sequence ID" value="Csp11.Scaffold629.g11396.t1"/>
    <property type="gene ID" value="Csp11.Scaffold629.g11396"/>
</dbReference>
<organism evidence="11 12">
    <name type="scientific">Caenorhabditis tropicalis</name>
    <dbReference type="NCBI Taxonomy" id="1561998"/>
    <lineage>
        <taxon>Eukaryota</taxon>
        <taxon>Metazoa</taxon>
        <taxon>Ecdysozoa</taxon>
        <taxon>Nematoda</taxon>
        <taxon>Chromadorea</taxon>
        <taxon>Rhabditida</taxon>
        <taxon>Rhabditina</taxon>
        <taxon>Rhabditomorpha</taxon>
        <taxon>Rhabditoidea</taxon>
        <taxon>Rhabditidae</taxon>
        <taxon>Peloderinae</taxon>
        <taxon>Caenorhabditis</taxon>
    </lineage>
</organism>
<dbReference type="InterPro" id="IPR051061">
    <property type="entry name" value="Zinc_finger_trans_reg"/>
</dbReference>
<dbReference type="PANTHER" id="PTHR46179:SF13">
    <property type="entry name" value="C2H2-TYPE DOMAIN-CONTAINING PROTEIN"/>
    <property type="match status" value="1"/>
</dbReference>
<evidence type="ECO:0000256" key="5">
    <source>
        <dbReference type="ARBA" id="ARBA00023015"/>
    </source>
</evidence>
<keyword evidence="5" id="KW-0805">Transcription regulation</keyword>
<dbReference type="eggNOG" id="KOG1721">
    <property type="taxonomic scope" value="Eukaryota"/>
</dbReference>